<comment type="caution">
    <text evidence="1">The sequence shown here is derived from an EMBL/GenBank/DDBJ whole genome shotgun (WGS) entry which is preliminary data.</text>
</comment>
<evidence type="ECO:0000313" key="2">
    <source>
        <dbReference type="Proteomes" id="UP000681967"/>
    </source>
</evidence>
<gene>
    <name evidence="1" type="ORF">BYL167_LOCUS59964</name>
</gene>
<dbReference type="Proteomes" id="UP000681967">
    <property type="component" value="Unassembled WGS sequence"/>
</dbReference>
<sequence length="111" mass="13064">MRRHTQNYNYRNYSFLFPTSSTHLRNTHYQYYNPRLRLQQNLYSNATPTSTYSTPRSQYQSQTLTTISDLPEPISVFDTVETSKNHQSPVTPLPVIYRSENTSRPSIINNE</sequence>
<proteinExistence type="predicted"/>
<dbReference type="EMBL" id="CAJOBH010229603">
    <property type="protein sequence ID" value="CAF5066294.1"/>
    <property type="molecule type" value="Genomic_DNA"/>
</dbReference>
<evidence type="ECO:0000313" key="1">
    <source>
        <dbReference type="EMBL" id="CAF5066294.1"/>
    </source>
</evidence>
<name>A0A8S3EN92_9BILA</name>
<accession>A0A8S3EN92</accession>
<dbReference type="AlphaFoldDB" id="A0A8S3EN92"/>
<feature type="non-terminal residue" evidence="1">
    <location>
        <position position="111"/>
    </location>
</feature>
<reference evidence="1" key="1">
    <citation type="submission" date="2021-02" db="EMBL/GenBank/DDBJ databases">
        <authorList>
            <person name="Nowell W R."/>
        </authorList>
    </citation>
    <scope>NUCLEOTIDE SEQUENCE</scope>
</reference>
<organism evidence="1 2">
    <name type="scientific">Rotaria magnacalcarata</name>
    <dbReference type="NCBI Taxonomy" id="392030"/>
    <lineage>
        <taxon>Eukaryota</taxon>
        <taxon>Metazoa</taxon>
        <taxon>Spiralia</taxon>
        <taxon>Gnathifera</taxon>
        <taxon>Rotifera</taxon>
        <taxon>Eurotatoria</taxon>
        <taxon>Bdelloidea</taxon>
        <taxon>Philodinida</taxon>
        <taxon>Philodinidae</taxon>
        <taxon>Rotaria</taxon>
    </lineage>
</organism>
<protein>
    <submittedName>
        <fullName evidence="1">Uncharacterized protein</fullName>
    </submittedName>
</protein>